<accession>A0A482TR57</accession>
<evidence type="ECO:0000256" key="1">
    <source>
        <dbReference type="SAM" id="Phobius"/>
    </source>
</evidence>
<keyword evidence="1" id="KW-0812">Transmembrane</keyword>
<keyword evidence="1" id="KW-0472">Membrane</keyword>
<protein>
    <submittedName>
        <fullName evidence="2">Uncharacterized protein</fullName>
    </submittedName>
</protein>
<dbReference type="EMBL" id="RZHH01000002">
    <property type="protein sequence ID" value="RYJ14439.1"/>
    <property type="molecule type" value="Genomic_DNA"/>
</dbReference>
<comment type="caution">
    <text evidence="2">The sequence shown here is derived from an EMBL/GenBank/DDBJ whole genome shotgun (WGS) entry which is preliminary data.</text>
</comment>
<gene>
    <name evidence="2" type="ORF">ELS19_11055</name>
</gene>
<evidence type="ECO:0000313" key="2">
    <source>
        <dbReference type="EMBL" id="RYJ14439.1"/>
    </source>
</evidence>
<keyword evidence="1" id="KW-1133">Transmembrane helix</keyword>
<organism evidence="2 3">
    <name type="scientific">Halogeometricum borinquense</name>
    <dbReference type="NCBI Taxonomy" id="60847"/>
    <lineage>
        <taxon>Archaea</taxon>
        <taxon>Methanobacteriati</taxon>
        <taxon>Methanobacteriota</taxon>
        <taxon>Stenosarchaea group</taxon>
        <taxon>Halobacteria</taxon>
        <taxon>Halobacteriales</taxon>
        <taxon>Haloferacaceae</taxon>
        <taxon>Halogeometricum</taxon>
    </lineage>
</organism>
<proteinExistence type="predicted"/>
<feature type="transmembrane region" description="Helical" evidence="1">
    <location>
        <begin position="28"/>
        <end position="51"/>
    </location>
</feature>
<dbReference type="Proteomes" id="UP000294028">
    <property type="component" value="Unassembled WGS sequence"/>
</dbReference>
<sequence>MILLLVILNVRAVITTDGLFSYGGRGMFFGPLIALCIGSVLGLVVLIEELLTNDTDQQRKRTA</sequence>
<name>A0A482TR57_9EURY</name>
<reference evidence="2 3" key="1">
    <citation type="submission" date="2018-12" db="EMBL/GenBank/DDBJ databases">
        <title>Genome analysis provides insights into bioremediation potentialities of Halogeometricum borinquense strain N11.</title>
        <authorList>
            <person name="Najjari A."/>
            <person name="Youssef N."/>
            <person name="Fhoula I."/>
            <person name="Ben Dhia O."/>
            <person name="Mahjoubi M."/>
            <person name="Ouzari H.I."/>
            <person name="Cherif A."/>
        </authorList>
    </citation>
    <scope>NUCLEOTIDE SEQUENCE [LARGE SCALE GENOMIC DNA]</scope>
    <source>
        <strain evidence="2 3">N11</strain>
    </source>
</reference>
<evidence type="ECO:0000313" key="3">
    <source>
        <dbReference type="Proteomes" id="UP000294028"/>
    </source>
</evidence>
<dbReference type="AlphaFoldDB" id="A0A482TR57"/>